<evidence type="ECO:0000313" key="4">
    <source>
        <dbReference type="EMBL" id="MBA5777280.1"/>
    </source>
</evidence>
<dbReference type="Pfam" id="PF02581">
    <property type="entry name" value="TMP-TENI"/>
    <property type="match status" value="1"/>
</dbReference>
<keyword evidence="4" id="KW-0808">Transferase</keyword>
<dbReference type="PANTHER" id="PTHR20857:SF23">
    <property type="entry name" value="THIAMINE BIOSYNTHETIC BIFUNCTIONAL ENZYME"/>
    <property type="match status" value="1"/>
</dbReference>
<reference evidence="4 5" key="1">
    <citation type="submission" date="2020-07" db="EMBL/GenBank/DDBJ databases">
        <title>Stappia sp., F7233, whole genome shotgun sequencing project.</title>
        <authorList>
            <person name="Jiang S."/>
            <person name="Liu Z.W."/>
            <person name="Du Z.J."/>
        </authorList>
    </citation>
    <scope>NUCLEOTIDE SEQUENCE [LARGE SCALE GENOMIC DNA]</scope>
    <source>
        <strain evidence="4 5">F7233</strain>
    </source>
</reference>
<dbReference type="NCBIfam" id="NF005080">
    <property type="entry name" value="PRK06512.1"/>
    <property type="match status" value="1"/>
</dbReference>
<dbReference type="CDD" id="cd00564">
    <property type="entry name" value="TMP_TenI"/>
    <property type="match status" value="1"/>
</dbReference>
<dbReference type="GO" id="GO:0004789">
    <property type="term" value="F:thiamine-phosphate diphosphorylase activity"/>
    <property type="evidence" value="ECO:0007669"/>
    <property type="project" value="UniProtKB-EC"/>
</dbReference>
<comment type="caution">
    <text evidence="4">The sequence shown here is derived from an EMBL/GenBank/DDBJ whole genome shotgun (WGS) entry which is preliminary data.</text>
</comment>
<evidence type="ECO:0000259" key="3">
    <source>
        <dbReference type="Pfam" id="PF02581"/>
    </source>
</evidence>
<dbReference type="GO" id="GO:0005737">
    <property type="term" value="C:cytoplasm"/>
    <property type="evidence" value="ECO:0007669"/>
    <property type="project" value="TreeGrafter"/>
</dbReference>
<keyword evidence="2" id="KW-0784">Thiamine biosynthesis</keyword>
<sequence length="224" mass="23763">MFQLTSSEPIDLHPRLFLVTPASYKPDEFLPQLEAALAAGDVACLLVTRGGLDDVAFQKVAARMVEMGQAAGAAVLIGNDTRIAGRARADGIHCDTGLADLKLATETFKPSRIVGAGGIKTRHEAMELAETGVDYVFFGLLDLDESPEAHRKTLDLADWWSELFEIPCVALGGTDLASVGPCAATGADFVALRDGVWTYPEGPAAAVRLANETLASYELEAAEE</sequence>
<name>A0A839AC33_9HYPH</name>
<dbReference type="EMBL" id="JACFXV010000048">
    <property type="protein sequence ID" value="MBA5777280.1"/>
    <property type="molecule type" value="Genomic_DNA"/>
</dbReference>
<gene>
    <name evidence="4" type="ORF">H2509_09090</name>
</gene>
<dbReference type="PANTHER" id="PTHR20857">
    <property type="entry name" value="THIAMINE-PHOSPHATE PYROPHOSPHORYLASE"/>
    <property type="match status" value="1"/>
</dbReference>
<dbReference type="SUPFAM" id="SSF51391">
    <property type="entry name" value="Thiamin phosphate synthase"/>
    <property type="match status" value="1"/>
</dbReference>
<protein>
    <submittedName>
        <fullName evidence="4">Thiamine phosphate synthase</fullName>
        <ecNumber evidence="4">2.5.1.3</ecNumber>
    </submittedName>
</protein>
<dbReference type="Gene3D" id="3.20.20.70">
    <property type="entry name" value="Aldolase class I"/>
    <property type="match status" value="1"/>
</dbReference>
<organism evidence="4 5">
    <name type="scientific">Stappia albiluteola</name>
    <dbReference type="NCBI Taxonomy" id="2758565"/>
    <lineage>
        <taxon>Bacteria</taxon>
        <taxon>Pseudomonadati</taxon>
        <taxon>Pseudomonadota</taxon>
        <taxon>Alphaproteobacteria</taxon>
        <taxon>Hyphomicrobiales</taxon>
        <taxon>Stappiaceae</taxon>
        <taxon>Stappia</taxon>
    </lineage>
</organism>
<dbReference type="GO" id="GO:0009228">
    <property type="term" value="P:thiamine biosynthetic process"/>
    <property type="evidence" value="ECO:0007669"/>
    <property type="project" value="UniProtKB-KW"/>
</dbReference>
<evidence type="ECO:0000256" key="2">
    <source>
        <dbReference type="ARBA" id="ARBA00022977"/>
    </source>
</evidence>
<dbReference type="InterPro" id="IPR022998">
    <property type="entry name" value="ThiamineP_synth_TenI"/>
</dbReference>
<proteinExistence type="predicted"/>
<dbReference type="AlphaFoldDB" id="A0A839AC33"/>
<feature type="domain" description="Thiamine phosphate synthase/TenI" evidence="3">
    <location>
        <begin position="16"/>
        <end position="194"/>
    </location>
</feature>
<accession>A0A839AC33</accession>
<dbReference type="InterPro" id="IPR036206">
    <property type="entry name" value="ThiamineP_synth_sf"/>
</dbReference>
<dbReference type="Proteomes" id="UP000541109">
    <property type="component" value="Unassembled WGS sequence"/>
</dbReference>
<evidence type="ECO:0000256" key="1">
    <source>
        <dbReference type="ARBA" id="ARBA00004948"/>
    </source>
</evidence>
<comment type="pathway">
    <text evidence="1">Cofactor biosynthesis; thiamine diphosphate biosynthesis.</text>
</comment>
<evidence type="ECO:0000313" key="5">
    <source>
        <dbReference type="Proteomes" id="UP000541109"/>
    </source>
</evidence>
<dbReference type="InterPro" id="IPR013785">
    <property type="entry name" value="Aldolase_TIM"/>
</dbReference>
<dbReference type="EC" id="2.5.1.3" evidence="4"/>
<keyword evidence="5" id="KW-1185">Reference proteome</keyword>